<dbReference type="GO" id="GO:0005829">
    <property type="term" value="C:cytosol"/>
    <property type="evidence" value="ECO:0007669"/>
    <property type="project" value="TreeGrafter"/>
</dbReference>
<dbReference type="RefSeq" id="WP_089796967.1">
    <property type="nucleotide sequence ID" value="NZ_FPBP01000013.1"/>
</dbReference>
<accession>A0A1I7JWS3</accession>
<dbReference type="SUPFAM" id="SSF51182">
    <property type="entry name" value="RmlC-like cupins"/>
    <property type="match status" value="1"/>
</dbReference>
<dbReference type="Gene3D" id="1.10.260.40">
    <property type="entry name" value="lambda repressor-like DNA-binding domains"/>
    <property type="match status" value="1"/>
</dbReference>
<dbReference type="PROSITE" id="PS50943">
    <property type="entry name" value="HTH_CROC1"/>
    <property type="match status" value="1"/>
</dbReference>
<evidence type="ECO:0000256" key="1">
    <source>
        <dbReference type="ARBA" id="ARBA00023125"/>
    </source>
</evidence>
<dbReference type="OrthoDB" id="9814751at2"/>
<dbReference type="STRING" id="463301.SAMN04487955_1132"/>
<gene>
    <name evidence="3" type="ORF">SAMN04487955_1132</name>
</gene>
<dbReference type="CDD" id="cd02209">
    <property type="entry name" value="cupin_XRE_C"/>
    <property type="match status" value="1"/>
</dbReference>
<dbReference type="PANTHER" id="PTHR46797">
    <property type="entry name" value="HTH-TYPE TRANSCRIPTIONAL REGULATOR"/>
    <property type="match status" value="1"/>
</dbReference>
<keyword evidence="1" id="KW-0238">DNA-binding</keyword>
<dbReference type="GO" id="GO:0003677">
    <property type="term" value="F:DNA binding"/>
    <property type="evidence" value="ECO:0007669"/>
    <property type="project" value="UniProtKB-KW"/>
</dbReference>
<dbReference type="InterPro" id="IPR001387">
    <property type="entry name" value="Cro/C1-type_HTH"/>
</dbReference>
<dbReference type="PANTHER" id="PTHR46797:SF11">
    <property type="entry name" value="HTH-TYPE TRANSCRIPTIONAL REGULATOR PUUR"/>
    <property type="match status" value="1"/>
</dbReference>
<evidence type="ECO:0000259" key="2">
    <source>
        <dbReference type="PROSITE" id="PS50943"/>
    </source>
</evidence>
<dbReference type="Proteomes" id="UP000198693">
    <property type="component" value="Unassembled WGS sequence"/>
</dbReference>
<feature type="domain" description="HTH cro/C1-type" evidence="2">
    <location>
        <begin position="9"/>
        <end position="63"/>
    </location>
</feature>
<dbReference type="InterPro" id="IPR050807">
    <property type="entry name" value="TransReg_Diox_bact_type"/>
</dbReference>
<dbReference type="GO" id="GO:0003700">
    <property type="term" value="F:DNA-binding transcription factor activity"/>
    <property type="evidence" value="ECO:0007669"/>
    <property type="project" value="TreeGrafter"/>
</dbReference>
<dbReference type="EMBL" id="FPBP01000013">
    <property type="protein sequence ID" value="SFU89559.1"/>
    <property type="molecule type" value="Genomic_DNA"/>
</dbReference>
<keyword evidence="4" id="KW-1185">Reference proteome</keyword>
<name>A0A1I7JWS3_9GAMM</name>
<sequence>MSDEVGPRLRALRTLRGISQRELAKRCGVTHSSLSLIEQGKVSPSVSSLKKILDAIPMSVGDFFTMDLESGRQVFYSAEELADVGSGDVIYKLVGADRRDRALSFMIETYPAGADTGREMITHQGEEAGVVLEGRIEITIGTGMRVLGPGEAYYFETNIPHRFRNPGDTACRLVSCATPARAF</sequence>
<dbReference type="AlphaFoldDB" id="A0A1I7JWS3"/>
<dbReference type="Pfam" id="PF01381">
    <property type="entry name" value="HTH_3"/>
    <property type="match status" value="1"/>
</dbReference>
<dbReference type="Pfam" id="PF07883">
    <property type="entry name" value="Cupin_2"/>
    <property type="match status" value="1"/>
</dbReference>
<dbReference type="InterPro" id="IPR011051">
    <property type="entry name" value="RmlC_Cupin_sf"/>
</dbReference>
<reference evidence="4" key="1">
    <citation type="submission" date="2016-10" db="EMBL/GenBank/DDBJ databases">
        <authorList>
            <person name="Varghese N."/>
            <person name="Submissions S."/>
        </authorList>
    </citation>
    <scope>NUCLEOTIDE SEQUENCE [LARGE SCALE GENOMIC DNA]</scope>
    <source>
        <strain evidence="4">CGMCC 1.6981</strain>
    </source>
</reference>
<dbReference type="SMART" id="SM00530">
    <property type="entry name" value="HTH_XRE"/>
    <property type="match status" value="1"/>
</dbReference>
<evidence type="ECO:0000313" key="3">
    <source>
        <dbReference type="EMBL" id="SFU89559.1"/>
    </source>
</evidence>
<dbReference type="InterPro" id="IPR013096">
    <property type="entry name" value="Cupin_2"/>
</dbReference>
<dbReference type="CDD" id="cd00093">
    <property type="entry name" value="HTH_XRE"/>
    <property type="match status" value="1"/>
</dbReference>
<dbReference type="Gene3D" id="2.60.120.10">
    <property type="entry name" value="Jelly Rolls"/>
    <property type="match status" value="1"/>
</dbReference>
<protein>
    <submittedName>
        <fullName evidence="3">Transcriptional regulator, XRE family with cupin sensor</fullName>
    </submittedName>
</protein>
<proteinExistence type="predicted"/>
<organism evidence="3 4">
    <name type="scientific">Halomonas korlensis</name>
    <dbReference type="NCBI Taxonomy" id="463301"/>
    <lineage>
        <taxon>Bacteria</taxon>
        <taxon>Pseudomonadati</taxon>
        <taxon>Pseudomonadota</taxon>
        <taxon>Gammaproteobacteria</taxon>
        <taxon>Oceanospirillales</taxon>
        <taxon>Halomonadaceae</taxon>
        <taxon>Halomonas</taxon>
    </lineage>
</organism>
<evidence type="ECO:0000313" key="4">
    <source>
        <dbReference type="Proteomes" id="UP000198693"/>
    </source>
</evidence>
<dbReference type="InterPro" id="IPR014710">
    <property type="entry name" value="RmlC-like_jellyroll"/>
</dbReference>
<dbReference type="SUPFAM" id="SSF47413">
    <property type="entry name" value="lambda repressor-like DNA-binding domains"/>
    <property type="match status" value="1"/>
</dbReference>
<dbReference type="InterPro" id="IPR010982">
    <property type="entry name" value="Lambda_DNA-bd_dom_sf"/>
</dbReference>